<dbReference type="InterPro" id="IPR016040">
    <property type="entry name" value="NAD(P)-bd_dom"/>
</dbReference>
<evidence type="ECO:0000256" key="6">
    <source>
        <dbReference type="ARBA" id="ARBA00059383"/>
    </source>
</evidence>
<dbReference type="Gene3D" id="3.40.50.720">
    <property type="entry name" value="NAD(P)-binding Rossmann-like Domain"/>
    <property type="match status" value="1"/>
</dbReference>
<dbReference type="Proteomes" id="UP000239002">
    <property type="component" value="Unassembled WGS sequence"/>
</dbReference>
<dbReference type="PANTHER" id="PTHR43715:SF1">
    <property type="entry name" value="GDP-MANNOSE 4,6 DEHYDRATASE"/>
    <property type="match status" value="1"/>
</dbReference>
<dbReference type="AlphaFoldDB" id="A0A2S6IR99"/>
<accession>A0A2S6IR99</accession>
<dbReference type="FunFam" id="3.40.50.720:FF:000924">
    <property type="entry name" value="GDP-mannose 4,6 dehydratase"/>
    <property type="match status" value="1"/>
</dbReference>
<dbReference type="HAMAP" id="MF_00955">
    <property type="entry name" value="GDP_Man_dehydratase"/>
    <property type="match status" value="1"/>
</dbReference>
<comment type="catalytic activity">
    <reaction evidence="1 7">
        <text>GDP-alpha-D-mannose = GDP-4-dehydro-alpha-D-rhamnose + H2O</text>
        <dbReference type="Rhea" id="RHEA:23820"/>
        <dbReference type="ChEBI" id="CHEBI:15377"/>
        <dbReference type="ChEBI" id="CHEBI:57527"/>
        <dbReference type="ChEBI" id="CHEBI:57964"/>
        <dbReference type="EC" id="4.2.1.47"/>
    </reaction>
</comment>
<evidence type="ECO:0000256" key="1">
    <source>
        <dbReference type="ARBA" id="ARBA00000188"/>
    </source>
</evidence>
<evidence type="ECO:0000256" key="4">
    <source>
        <dbReference type="ARBA" id="ARBA00011989"/>
    </source>
</evidence>
<dbReference type="GO" id="GO:0008446">
    <property type="term" value="F:GDP-mannose 4,6-dehydratase activity"/>
    <property type="evidence" value="ECO:0007669"/>
    <property type="project" value="UniProtKB-UniRule"/>
</dbReference>
<proteinExistence type="inferred from homology"/>
<comment type="function">
    <text evidence="6 7">Catalyzes the conversion of GDP-D-mannose to GDP-4-dehydro-6-deoxy-D-mannose.</text>
</comment>
<evidence type="ECO:0000256" key="3">
    <source>
        <dbReference type="ARBA" id="ARBA00009263"/>
    </source>
</evidence>
<dbReference type="NCBIfam" id="TIGR01472">
    <property type="entry name" value="gmd"/>
    <property type="match status" value="1"/>
</dbReference>
<dbReference type="InterPro" id="IPR006368">
    <property type="entry name" value="GDP_Man_deHydtase"/>
</dbReference>
<name>A0A2S6IR99_9FLAO</name>
<dbReference type="RefSeq" id="WP_104514244.1">
    <property type="nucleotide sequence ID" value="NZ_MQVW01000027.1"/>
</dbReference>
<comment type="caution">
    <text evidence="9">The sequence shown here is derived from an EMBL/GenBank/DDBJ whole genome shotgun (WGS) entry which is preliminary data.</text>
</comment>
<gene>
    <name evidence="7" type="primary">gmd</name>
    <name evidence="9" type="ORF">LY01_00525</name>
</gene>
<evidence type="ECO:0000259" key="8">
    <source>
        <dbReference type="Pfam" id="PF16363"/>
    </source>
</evidence>
<evidence type="ECO:0000256" key="7">
    <source>
        <dbReference type="HAMAP-Rule" id="MF_00955"/>
    </source>
</evidence>
<dbReference type="PANTHER" id="PTHR43715">
    <property type="entry name" value="GDP-MANNOSE 4,6-DEHYDRATASE"/>
    <property type="match status" value="1"/>
</dbReference>
<feature type="domain" description="NAD(P)-binding" evidence="8">
    <location>
        <begin position="10"/>
        <end position="349"/>
    </location>
</feature>
<organism evidence="9 10">
    <name type="scientific">Nonlabens xylanidelens</name>
    <dbReference type="NCBI Taxonomy" id="191564"/>
    <lineage>
        <taxon>Bacteria</taxon>
        <taxon>Pseudomonadati</taxon>
        <taxon>Bacteroidota</taxon>
        <taxon>Flavobacteriia</taxon>
        <taxon>Flavobacteriales</taxon>
        <taxon>Flavobacteriaceae</taxon>
        <taxon>Nonlabens</taxon>
    </lineage>
</organism>
<dbReference type="InterPro" id="IPR036291">
    <property type="entry name" value="NAD(P)-bd_dom_sf"/>
</dbReference>
<evidence type="ECO:0000313" key="10">
    <source>
        <dbReference type="Proteomes" id="UP000239002"/>
    </source>
</evidence>
<keyword evidence="10" id="KW-1185">Reference proteome</keyword>
<evidence type="ECO:0000256" key="2">
    <source>
        <dbReference type="ARBA" id="ARBA00001937"/>
    </source>
</evidence>
<dbReference type="EMBL" id="PTJE01000001">
    <property type="protein sequence ID" value="PPK96701.1"/>
    <property type="molecule type" value="Genomic_DNA"/>
</dbReference>
<comment type="caution">
    <text evidence="7">Lacks conserved residue(s) required for the propagation of feature annotation.</text>
</comment>
<dbReference type="Pfam" id="PF16363">
    <property type="entry name" value="GDP_Man_Dehyd"/>
    <property type="match status" value="1"/>
</dbReference>
<dbReference type="SUPFAM" id="SSF51735">
    <property type="entry name" value="NAD(P)-binding Rossmann-fold domains"/>
    <property type="match status" value="1"/>
</dbReference>
<dbReference type="EC" id="4.2.1.47" evidence="4 7"/>
<reference evidence="9 10" key="1">
    <citation type="submission" date="2018-02" db="EMBL/GenBank/DDBJ databases">
        <title>Genomic Encyclopedia of Archaeal and Bacterial Type Strains, Phase II (KMG-II): from individual species to whole genera.</title>
        <authorList>
            <person name="Goeker M."/>
        </authorList>
    </citation>
    <scope>NUCLEOTIDE SEQUENCE [LARGE SCALE GENOMIC DNA]</scope>
    <source>
        <strain evidence="9 10">DSM 16809</strain>
    </source>
</reference>
<comment type="cofactor">
    <cofactor evidence="2 7">
        <name>NADP(+)</name>
        <dbReference type="ChEBI" id="CHEBI:58349"/>
    </cofactor>
</comment>
<dbReference type="GO" id="GO:0070401">
    <property type="term" value="F:NADP+ binding"/>
    <property type="evidence" value="ECO:0007669"/>
    <property type="project" value="UniProtKB-UniRule"/>
</dbReference>
<comment type="similarity">
    <text evidence="3 7">Belongs to the NAD(P)-dependent epimerase/dehydratase family. GDP-mannose 4,6-dehydratase subfamily.</text>
</comment>
<dbReference type="CDD" id="cd05260">
    <property type="entry name" value="GDP_MD_SDR_e"/>
    <property type="match status" value="1"/>
</dbReference>
<keyword evidence="7" id="KW-0521">NADP</keyword>
<evidence type="ECO:0000313" key="9">
    <source>
        <dbReference type="EMBL" id="PPK96701.1"/>
    </source>
</evidence>
<protein>
    <recommendedName>
        <fullName evidence="4 7">GDP-mannose 4,6-dehydratase</fullName>
        <ecNumber evidence="4 7">4.2.1.47</ecNumber>
    </recommendedName>
    <alternativeName>
        <fullName evidence="7">GDP-D-mannose dehydratase</fullName>
    </alternativeName>
</protein>
<dbReference type="Gene3D" id="3.90.25.10">
    <property type="entry name" value="UDP-galactose 4-epimerase, domain 1"/>
    <property type="match status" value="1"/>
</dbReference>
<dbReference type="GO" id="GO:0042351">
    <property type="term" value="P:'de novo' GDP-L-fucose biosynthetic process"/>
    <property type="evidence" value="ECO:0007669"/>
    <property type="project" value="TreeGrafter"/>
</dbReference>
<keyword evidence="5 7" id="KW-0456">Lyase</keyword>
<evidence type="ECO:0000256" key="5">
    <source>
        <dbReference type="ARBA" id="ARBA00023239"/>
    </source>
</evidence>
<sequence length="375" mass="42986">MSENNHKVALITGVTGQDGAYLSEFLLKKGYEVHGIKRRASLFNTDRIDHLYQDPHETDVKFKLHYGDLTDTTNLTRIIKETQPDEIYNLAAMSHVQVSFEMPEYTANADGIGALRILESVRLLGMEKKTKIYQASTSELYGKVQEIPQSETTPFYPRSPYAVAKMYAYWATVNYREAYGMFACNGILFNHESPVRGETFVTRKITRATSKIVKGLQDKLYLGNLDAKRDWGHAKDYVRMMWMILQHDQPEDWVIATGTTTSVRDFVRMSFQYIGIELEFTGVGVDEKGTIKSCSNPDYQLEIGREVVAVDPRYFRPTEVDLLIGDPSKAKEKLGWVPEIALQELVNEMMESDLHLMSREEYLKSGGYRINNYFE</sequence>
<dbReference type="OrthoDB" id="9779041at2"/>